<evidence type="ECO:0000256" key="1">
    <source>
        <dbReference type="ARBA" id="ARBA00022603"/>
    </source>
</evidence>
<sequence>MPTVPAGQSPHPAPEPHEHREMAESFGVDAERYDRARPRYPKALIDRTVAACARTAKGPDRAPDHPPRVLDVGCGTGIVTQQFAAAGCEVLGVDADARMAELARRHGLPVEVAAFEAWDPAGREFDAVVAAQAWHWVDPVAGAAKAARALRPGGLLAAFWNAGGLPPGLTEAFTEVYERVLPGSLAARQWSASTDDAYAALCAKAADGIREAGAYGEPEEWRFDWEWTYTRDAWLDLLPTTGPHTTLPPERLAEVLAGVGAAVDAVGGGFTMRYTTVAVAAVRTGGA</sequence>
<evidence type="ECO:0000313" key="6">
    <source>
        <dbReference type="Proteomes" id="UP000037020"/>
    </source>
</evidence>
<evidence type="ECO:0000256" key="2">
    <source>
        <dbReference type="ARBA" id="ARBA00022679"/>
    </source>
</evidence>
<dbReference type="InterPro" id="IPR051052">
    <property type="entry name" value="Diverse_substrate_MTase"/>
</dbReference>
<keyword evidence="2" id="KW-0808">Transferase</keyword>
<name>A0ABR5IY09_9ACTN</name>
<reference evidence="5 6" key="1">
    <citation type="submission" date="2015-07" db="EMBL/GenBank/DDBJ databases">
        <authorList>
            <person name="Ju K.-S."/>
            <person name="Doroghazi J.R."/>
            <person name="Metcalf W.W."/>
        </authorList>
    </citation>
    <scope>NUCLEOTIDE SEQUENCE [LARGE SCALE GENOMIC DNA]</scope>
    <source>
        <strain evidence="5 6">NRRL B-3589</strain>
    </source>
</reference>
<dbReference type="Pfam" id="PF13649">
    <property type="entry name" value="Methyltransf_25"/>
    <property type="match status" value="1"/>
</dbReference>
<accession>A0ABR5IY09</accession>
<dbReference type="Gene3D" id="3.40.50.150">
    <property type="entry name" value="Vaccinia Virus protein VP39"/>
    <property type="match status" value="1"/>
</dbReference>
<feature type="region of interest" description="Disordered" evidence="3">
    <location>
        <begin position="1"/>
        <end position="22"/>
    </location>
</feature>
<dbReference type="PANTHER" id="PTHR44942">
    <property type="entry name" value="METHYLTRANSF_11 DOMAIN-CONTAINING PROTEIN"/>
    <property type="match status" value="1"/>
</dbReference>
<dbReference type="Proteomes" id="UP000037020">
    <property type="component" value="Unassembled WGS sequence"/>
</dbReference>
<dbReference type="SUPFAM" id="SSF53335">
    <property type="entry name" value="S-adenosyl-L-methionine-dependent methyltransferases"/>
    <property type="match status" value="1"/>
</dbReference>
<dbReference type="PANTHER" id="PTHR44942:SF4">
    <property type="entry name" value="METHYLTRANSFERASE TYPE 11 DOMAIN-CONTAINING PROTEIN"/>
    <property type="match status" value="1"/>
</dbReference>
<gene>
    <name evidence="5" type="ORF">ADK38_33270</name>
</gene>
<feature type="domain" description="Methyltransferase" evidence="4">
    <location>
        <begin position="69"/>
        <end position="154"/>
    </location>
</feature>
<dbReference type="CDD" id="cd02440">
    <property type="entry name" value="AdoMet_MTases"/>
    <property type="match status" value="1"/>
</dbReference>
<keyword evidence="1 5" id="KW-0489">Methyltransferase</keyword>
<organism evidence="5 6">
    <name type="scientific">Streptomyces varsoviensis</name>
    <dbReference type="NCBI Taxonomy" id="67373"/>
    <lineage>
        <taxon>Bacteria</taxon>
        <taxon>Bacillati</taxon>
        <taxon>Actinomycetota</taxon>
        <taxon>Actinomycetes</taxon>
        <taxon>Kitasatosporales</taxon>
        <taxon>Streptomycetaceae</taxon>
        <taxon>Streptomyces</taxon>
    </lineage>
</organism>
<dbReference type="InterPro" id="IPR029063">
    <property type="entry name" value="SAM-dependent_MTases_sf"/>
</dbReference>
<dbReference type="EMBL" id="LGUT01003067">
    <property type="protein sequence ID" value="KOG86040.1"/>
    <property type="molecule type" value="Genomic_DNA"/>
</dbReference>
<evidence type="ECO:0000259" key="4">
    <source>
        <dbReference type="Pfam" id="PF13649"/>
    </source>
</evidence>
<evidence type="ECO:0000313" key="5">
    <source>
        <dbReference type="EMBL" id="KOG86040.1"/>
    </source>
</evidence>
<protein>
    <submittedName>
        <fullName evidence="5">Methyltransferase type 11</fullName>
    </submittedName>
</protein>
<proteinExistence type="predicted"/>
<dbReference type="GO" id="GO:0008168">
    <property type="term" value="F:methyltransferase activity"/>
    <property type="evidence" value="ECO:0007669"/>
    <property type="project" value="UniProtKB-KW"/>
</dbReference>
<evidence type="ECO:0000256" key="3">
    <source>
        <dbReference type="SAM" id="MobiDB-lite"/>
    </source>
</evidence>
<dbReference type="InterPro" id="IPR041698">
    <property type="entry name" value="Methyltransf_25"/>
</dbReference>
<comment type="caution">
    <text evidence="5">The sequence shown here is derived from an EMBL/GenBank/DDBJ whole genome shotgun (WGS) entry which is preliminary data.</text>
</comment>
<dbReference type="GO" id="GO:0032259">
    <property type="term" value="P:methylation"/>
    <property type="evidence" value="ECO:0007669"/>
    <property type="project" value="UniProtKB-KW"/>
</dbReference>
<dbReference type="RefSeq" id="WP_030882850.1">
    <property type="nucleotide sequence ID" value="NZ_JBIRHZ010000013.1"/>
</dbReference>
<keyword evidence="6" id="KW-1185">Reference proteome</keyword>